<name>S7ZFJ7_PENO1</name>
<reference evidence="3 4" key="1">
    <citation type="journal article" date="2013" name="PLoS ONE">
        <title>Genomic and secretomic analyses reveal unique features of the lignocellulolytic enzyme system of Penicillium decumbens.</title>
        <authorList>
            <person name="Liu G."/>
            <person name="Zhang L."/>
            <person name="Wei X."/>
            <person name="Zou G."/>
            <person name="Qin Y."/>
            <person name="Ma L."/>
            <person name="Li J."/>
            <person name="Zheng H."/>
            <person name="Wang S."/>
            <person name="Wang C."/>
            <person name="Xun L."/>
            <person name="Zhao G.-P."/>
            <person name="Zhou Z."/>
            <person name="Qu Y."/>
        </authorList>
    </citation>
    <scope>NUCLEOTIDE SEQUENCE [LARGE SCALE GENOMIC DNA]</scope>
    <source>
        <strain evidence="4">114-2 / CGMCC 5302</strain>
    </source>
</reference>
<dbReference type="GO" id="GO:0005634">
    <property type="term" value="C:nucleus"/>
    <property type="evidence" value="ECO:0007669"/>
    <property type="project" value="TreeGrafter"/>
</dbReference>
<dbReference type="PANTHER" id="PTHR24006">
    <property type="entry name" value="UBIQUITIN CARBOXYL-TERMINAL HYDROLASE"/>
    <property type="match status" value="1"/>
</dbReference>
<dbReference type="InterPro" id="IPR001394">
    <property type="entry name" value="Peptidase_C19_UCH"/>
</dbReference>
<feature type="region of interest" description="Disordered" evidence="1">
    <location>
        <begin position="403"/>
        <end position="426"/>
    </location>
</feature>
<protein>
    <recommendedName>
        <fullName evidence="2">USP domain-containing protein</fullName>
    </recommendedName>
</protein>
<dbReference type="GO" id="GO:0004843">
    <property type="term" value="F:cysteine-type deubiquitinase activity"/>
    <property type="evidence" value="ECO:0007669"/>
    <property type="project" value="InterPro"/>
</dbReference>
<organism evidence="3 4">
    <name type="scientific">Penicillium oxalicum (strain 114-2 / CGMCC 5302)</name>
    <name type="common">Penicillium decumbens</name>
    <dbReference type="NCBI Taxonomy" id="933388"/>
    <lineage>
        <taxon>Eukaryota</taxon>
        <taxon>Fungi</taxon>
        <taxon>Dikarya</taxon>
        <taxon>Ascomycota</taxon>
        <taxon>Pezizomycotina</taxon>
        <taxon>Eurotiomycetes</taxon>
        <taxon>Eurotiomycetidae</taxon>
        <taxon>Eurotiales</taxon>
        <taxon>Aspergillaceae</taxon>
        <taxon>Penicillium</taxon>
    </lineage>
</organism>
<keyword evidence="4" id="KW-1185">Reference proteome</keyword>
<feature type="compositionally biased region" description="Basic and acidic residues" evidence="1">
    <location>
        <begin position="406"/>
        <end position="416"/>
    </location>
</feature>
<evidence type="ECO:0000313" key="3">
    <source>
        <dbReference type="EMBL" id="EPS27421.1"/>
    </source>
</evidence>
<dbReference type="CDD" id="cd02257">
    <property type="entry name" value="Peptidase_C19"/>
    <property type="match status" value="1"/>
</dbReference>
<dbReference type="InterPro" id="IPR038765">
    <property type="entry name" value="Papain-like_cys_pep_sf"/>
</dbReference>
<dbReference type="AlphaFoldDB" id="S7ZFJ7"/>
<evidence type="ECO:0000259" key="2">
    <source>
        <dbReference type="PROSITE" id="PS50235"/>
    </source>
</evidence>
<dbReference type="EMBL" id="KB644410">
    <property type="protein sequence ID" value="EPS27421.1"/>
    <property type="molecule type" value="Genomic_DNA"/>
</dbReference>
<dbReference type="OrthoDB" id="289038at2759"/>
<evidence type="ECO:0000256" key="1">
    <source>
        <dbReference type="SAM" id="MobiDB-lite"/>
    </source>
</evidence>
<dbReference type="SUPFAM" id="SSF54001">
    <property type="entry name" value="Cysteine proteinases"/>
    <property type="match status" value="1"/>
</dbReference>
<dbReference type="eggNOG" id="KOG1871">
    <property type="taxonomic scope" value="Eukaryota"/>
</dbReference>
<feature type="compositionally biased region" description="Basic and acidic residues" evidence="1">
    <location>
        <begin position="606"/>
        <end position="623"/>
    </location>
</feature>
<dbReference type="HOGENOM" id="CLU_423402_0_0_1"/>
<dbReference type="GO" id="GO:0005829">
    <property type="term" value="C:cytosol"/>
    <property type="evidence" value="ECO:0007669"/>
    <property type="project" value="TreeGrafter"/>
</dbReference>
<proteinExistence type="predicted"/>
<accession>S7ZFJ7</accession>
<feature type="compositionally biased region" description="Polar residues" evidence="1">
    <location>
        <begin position="576"/>
        <end position="587"/>
    </location>
</feature>
<dbReference type="Gene3D" id="3.90.70.10">
    <property type="entry name" value="Cysteine proteinases"/>
    <property type="match status" value="1"/>
</dbReference>
<dbReference type="Pfam" id="PF00443">
    <property type="entry name" value="UCH"/>
    <property type="match status" value="1"/>
</dbReference>
<dbReference type="InterPro" id="IPR018200">
    <property type="entry name" value="USP_CS"/>
</dbReference>
<dbReference type="Proteomes" id="UP000019376">
    <property type="component" value="Unassembled WGS sequence"/>
</dbReference>
<feature type="region of interest" description="Disordered" evidence="1">
    <location>
        <begin position="572"/>
        <end position="647"/>
    </location>
</feature>
<dbReference type="GO" id="GO:0016579">
    <property type="term" value="P:protein deubiquitination"/>
    <property type="evidence" value="ECO:0007669"/>
    <property type="project" value="InterPro"/>
</dbReference>
<dbReference type="PROSITE" id="PS00973">
    <property type="entry name" value="USP_2"/>
    <property type="match status" value="1"/>
</dbReference>
<sequence>MTSKWSPDGTPTITITNGIPDPAEAYHWNLTRTTKGFANSDNLTCYRNVVLQMLFHMPIFLNWVEICVFSHVDTQNRCSNGPWLEDEELFGQCKVCLLSNLIAAFWNPKFSQKEFQEDIDIFWAVIMDDWTAKKVPSAQAQSQEDTAEFFDELITQLGRDVPKVHQILLEDIFAIKTSEFLTCASGCGHTNQTDNTTNQLNCSFVKADGKQPEALDAMIAANFNRTEVDRVCRVCDAKSLKFEQFLTKVPEVLLTEVNRISYNLSKGVFKTTKIAKGIEIPQELIFKKEWLDPSIGNARQDIKYELMAVEMHRGTATTQGHYTTAVKEVDGSWTYTDDIKITSYQTFETMAMQKTIHSQAHILTFRRLPLVPRGPDISLTTSLVHARYSDANFRVGMGRVNGTRGGSEREDSELQARHSATFTQRDPSISDDELAALAAQTVVPNGISQSVLNLATQLGMPNGTQLDTQVNGQVATQKPTWKNMHDTINAEEPAPSRWGRPANPPNGLEIDFEDRLRGILEIKFTDPNGEVHLLGYIKGMLWNGLKTLPPKAPVRKYMAQLKAQKAKQAAVEARTSRQNTVSPSSGIATRRRTSAYKTTRAARKTSVTEKKAEGIEKEGDKLNELTAGDSAKVSKKTTTKTKRRSRK</sequence>
<gene>
    <name evidence="3" type="ORF">PDE_02364</name>
</gene>
<feature type="domain" description="USP" evidence="2">
    <location>
        <begin position="35"/>
        <end position="368"/>
    </location>
</feature>
<dbReference type="PROSITE" id="PS50235">
    <property type="entry name" value="USP_3"/>
    <property type="match status" value="1"/>
</dbReference>
<dbReference type="STRING" id="933388.S7ZFJ7"/>
<dbReference type="PhylomeDB" id="S7ZFJ7"/>
<evidence type="ECO:0000313" key="4">
    <source>
        <dbReference type="Proteomes" id="UP000019376"/>
    </source>
</evidence>
<dbReference type="InterPro" id="IPR028889">
    <property type="entry name" value="USP"/>
</dbReference>
<feature type="compositionally biased region" description="Basic residues" evidence="1">
    <location>
        <begin position="633"/>
        <end position="647"/>
    </location>
</feature>
<dbReference type="InterPro" id="IPR050164">
    <property type="entry name" value="Peptidase_C19"/>
</dbReference>